<feature type="region of interest" description="Disordered" evidence="1">
    <location>
        <begin position="168"/>
        <end position="187"/>
    </location>
</feature>
<feature type="region of interest" description="Disordered" evidence="1">
    <location>
        <begin position="1"/>
        <end position="22"/>
    </location>
</feature>
<organism evidence="2 3">
    <name type="scientific">Vibrio cholerae</name>
    <dbReference type="NCBI Taxonomy" id="666"/>
    <lineage>
        <taxon>Bacteria</taxon>
        <taxon>Pseudomonadati</taxon>
        <taxon>Pseudomonadota</taxon>
        <taxon>Gammaproteobacteria</taxon>
        <taxon>Vibrionales</taxon>
        <taxon>Vibrionaceae</taxon>
        <taxon>Vibrio</taxon>
    </lineage>
</organism>
<reference evidence="2 3" key="1">
    <citation type="submission" date="2019-02" db="EMBL/GenBank/DDBJ databases">
        <title>Genomic plasticity associated with the antimicrobial resistance in Vibrio cholerae.</title>
        <authorList>
            <person name="Verma J."/>
            <person name="Bag S."/>
            <person name="Saha B."/>
            <person name="Kumar P."/>
            <person name="Ghosh T.S."/>
            <person name="Dayal M."/>
            <person name="Senapati T."/>
            <person name="Mehra S."/>
            <person name="Dey P."/>
            <person name="Desigamani A."/>
            <person name="Kumar D."/>
            <person name="Rana P."/>
            <person name="Kumar B."/>
            <person name="Maiti T.K."/>
            <person name="Sharma N.C."/>
            <person name="Bhadra R.K."/>
            <person name="Mutreja A."/>
            <person name="Nair G.B."/>
            <person name="Ramamurthy T."/>
            <person name="Das B."/>
        </authorList>
    </citation>
    <scope>NUCLEOTIDE SEQUENCE [LARGE SCALE GENOMIC DNA]</scope>
    <source>
        <strain evidence="2 3">IDH06781</strain>
    </source>
</reference>
<proteinExistence type="predicted"/>
<feature type="compositionally biased region" description="Basic and acidic residues" evidence="1">
    <location>
        <begin position="356"/>
        <end position="367"/>
    </location>
</feature>
<gene>
    <name evidence="2" type="ORF">EYB64_18170</name>
</gene>
<dbReference type="RefSeq" id="WP_054103818.1">
    <property type="nucleotide sequence ID" value="NZ_CTBD01000018.1"/>
</dbReference>
<dbReference type="Proteomes" id="UP000294145">
    <property type="component" value="Unassembled WGS sequence"/>
</dbReference>
<feature type="compositionally biased region" description="Polar residues" evidence="1">
    <location>
        <begin position="1"/>
        <end position="16"/>
    </location>
</feature>
<dbReference type="AlphaFoldDB" id="A0A7Z7VJK2"/>
<name>A0A7Z7VJK2_VIBCL</name>
<feature type="region of interest" description="Disordered" evidence="1">
    <location>
        <begin position="356"/>
        <end position="381"/>
    </location>
</feature>
<feature type="compositionally biased region" description="Polar residues" evidence="1">
    <location>
        <begin position="370"/>
        <end position="381"/>
    </location>
</feature>
<comment type="caution">
    <text evidence="2">The sequence shown here is derived from an EMBL/GenBank/DDBJ whole genome shotgun (WGS) entry which is preliminary data.</text>
</comment>
<evidence type="ECO:0000256" key="1">
    <source>
        <dbReference type="SAM" id="MobiDB-lite"/>
    </source>
</evidence>
<sequence length="455" mass="51005">MLISNSIYSSQTISNSNRHEVSEDYRNNDNEINQLLESPPSLTNNVKLRNAVAETATSNKEQEIADSLLGAIDDHTIQLEAISNWTEGGLSAFKGALEMIAQNMLNNPPKNGEYGSYYEDLFQLVLMDVLANAEDYGFSQDQKFMQFLSWGLEYIGTGQHSSWVENLPDPSTIPDGERPTSKDYDGNKNNNLSKIADYLWKNIATKIGDKIPENSLASRLMQALSDGENSDGIASSLPNKLSQTLYTGNGTTAVSSETGYYNASQGGGWITTNNNNMSPMMRLVLLSNILSELEELSTNDLNTILYGNLNSINECYKKLFNITTSNAVSQSNQSEKPHPDNIYQYIIQFDNDDDSVHRPSTRDDLPQDNHGWQDSSLNHVTTTRPSSATISLDFAGDLDRNWLDKLSQNYPKRILGDEDIKEINRLGDSVKMIMQTLKYWFQIMRDERVAIARNI</sequence>
<feature type="compositionally biased region" description="Basic and acidic residues" evidence="1">
    <location>
        <begin position="175"/>
        <end position="186"/>
    </location>
</feature>
<dbReference type="EMBL" id="SISP01000041">
    <property type="protein sequence ID" value="TBM38361.1"/>
    <property type="molecule type" value="Genomic_DNA"/>
</dbReference>
<protein>
    <submittedName>
        <fullName evidence="2">Molecular chaperone</fullName>
    </submittedName>
</protein>
<evidence type="ECO:0000313" key="3">
    <source>
        <dbReference type="Proteomes" id="UP000294145"/>
    </source>
</evidence>
<accession>A0A7Z7VJK2</accession>
<evidence type="ECO:0000313" key="2">
    <source>
        <dbReference type="EMBL" id="TBM38361.1"/>
    </source>
</evidence>